<sequence>MAVETAPAPTAYDEWRDRRWRLTVLVFVGLWLATAVALGLTGEKRSDLNQLSASISDGSVTQVEIVSAPRDSWRGRTTVMLRWRGSWLDRFAEVQVDGRRTPGTFDGGNGIVGDPVKYLQAGAFPQELDITYVDHPSHQEWRGWRAPHWVGWLGVATWFGTVLLAGNGPEPWRATKWAWTWLTLWGGPLGCLACFLLGGPLGLGRPRDLGRRLTGGWAFLIGVVFLGGSSSGT</sequence>
<reference evidence="2 3" key="1">
    <citation type="submission" date="2019-01" db="EMBL/GenBank/DDBJ databases">
        <title>Novel species of Nocardioides.</title>
        <authorList>
            <person name="Liu Q."/>
            <person name="Xin Y.-H."/>
        </authorList>
    </citation>
    <scope>NUCLEOTIDE SEQUENCE [LARGE SCALE GENOMIC DNA]</scope>
    <source>
        <strain evidence="2 3">HLT3-15</strain>
    </source>
</reference>
<dbReference type="Proteomes" id="UP000291838">
    <property type="component" value="Unassembled WGS sequence"/>
</dbReference>
<evidence type="ECO:0000313" key="3">
    <source>
        <dbReference type="Proteomes" id="UP000291838"/>
    </source>
</evidence>
<dbReference type="EMBL" id="SDWS01000005">
    <property type="protein sequence ID" value="RYB90202.1"/>
    <property type="molecule type" value="Genomic_DNA"/>
</dbReference>
<evidence type="ECO:0000313" key="2">
    <source>
        <dbReference type="EMBL" id="RYB90202.1"/>
    </source>
</evidence>
<gene>
    <name evidence="2" type="ORF">EUA06_12495</name>
</gene>
<protein>
    <submittedName>
        <fullName evidence="2">Uncharacterized protein</fullName>
    </submittedName>
</protein>
<keyword evidence="3" id="KW-1185">Reference proteome</keyword>
<dbReference type="RefSeq" id="WP_129476085.1">
    <property type="nucleotide sequence ID" value="NZ_SDWS01000005.1"/>
</dbReference>
<organism evidence="2 3">
    <name type="scientific">Nocardioides glacieisoli</name>
    <dbReference type="NCBI Taxonomy" id="1168730"/>
    <lineage>
        <taxon>Bacteria</taxon>
        <taxon>Bacillati</taxon>
        <taxon>Actinomycetota</taxon>
        <taxon>Actinomycetes</taxon>
        <taxon>Propionibacteriales</taxon>
        <taxon>Nocardioidaceae</taxon>
        <taxon>Nocardioides</taxon>
    </lineage>
</organism>
<feature type="transmembrane region" description="Helical" evidence="1">
    <location>
        <begin position="20"/>
        <end position="40"/>
    </location>
</feature>
<keyword evidence="1" id="KW-0472">Membrane</keyword>
<keyword evidence="1" id="KW-1133">Transmembrane helix</keyword>
<accession>A0A4V1RJW5</accession>
<name>A0A4V1RJW5_9ACTN</name>
<comment type="caution">
    <text evidence="2">The sequence shown here is derived from an EMBL/GenBank/DDBJ whole genome shotgun (WGS) entry which is preliminary data.</text>
</comment>
<feature type="transmembrane region" description="Helical" evidence="1">
    <location>
        <begin position="213"/>
        <end position="232"/>
    </location>
</feature>
<feature type="transmembrane region" description="Helical" evidence="1">
    <location>
        <begin position="178"/>
        <end position="201"/>
    </location>
</feature>
<keyword evidence="1" id="KW-0812">Transmembrane</keyword>
<feature type="transmembrane region" description="Helical" evidence="1">
    <location>
        <begin position="149"/>
        <end position="166"/>
    </location>
</feature>
<dbReference type="AlphaFoldDB" id="A0A4V1RJW5"/>
<proteinExistence type="predicted"/>
<evidence type="ECO:0000256" key="1">
    <source>
        <dbReference type="SAM" id="Phobius"/>
    </source>
</evidence>